<dbReference type="Pfam" id="PF13973">
    <property type="entry name" value="DUF4222"/>
    <property type="match status" value="1"/>
</dbReference>
<proteinExistence type="predicted"/>
<evidence type="ECO:0000313" key="1">
    <source>
        <dbReference type="EMBL" id="QQX53319.1"/>
    </source>
</evidence>
<organism evidence="1 2">
    <name type="scientific">Serratia proteamaculans</name>
    <dbReference type="NCBI Taxonomy" id="28151"/>
    <lineage>
        <taxon>Bacteria</taxon>
        <taxon>Pseudomonadati</taxon>
        <taxon>Pseudomonadota</taxon>
        <taxon>Gammaproteobacteria</taxon>
        <taxon>Enterobacterales</taxon>
        <taxon>Yersiniaceae</taxon>
        <taxon>Serratia</taxon>
    </lineage>
</organism>
<evidence type="ECO:0000313" key="2">
    <source>
        <dbReference type="Proteomes" id="UP000596176"/>
    </source>
</evidence>
<accession>A0A7U0N6M9</accession>
<name>A0A7U0N6M9_SERPR</name>
<dbReference type="Proteomes" id="UP000596176">
    <property type="component" value="Chromosome"/>
</dbReference>
<dbReference type="InterPro" id="IPR025317">
    <property type="entry name" value="DUF4222"/>
</dbReference>
<reference evidence="1 2" key="1">
    <citation type="submission" date="2021-01" db="EMBL/GenBank/DDBJ databases">
        <title>Chromosome sequence of Serratia proteamaculans strain 94 rif-r, isolated from spoiled beef.</title>
        <authorList>
            <person name="Zaytseva Y.V."/>
            <person name="Iablokov S.N."/>
            <person name="Klyukina A."/>
        </authorList>
    </citation>
    <scope>NUCLEOTIDE SEQUENCE [LARGE SCALE GENOMIC DNA]</scope>
    <source>
        <strain evidence="1 2">94 rif-r</strain>
    </source>
</reference>
<protein>
    <submittedName>
        <fullName evidence="1">DUF4222 domain-containing protein</fullName>
    </submittedName>
</protein>
<sequence>MEEEHIEALDMYFRDSYGVVVHVIGVDTNNQRVIFNRPSFFGRPGYEHGLCVCPRRDFKTKFKKVKA</sequence>
<dbReference type="AlphaFoldDB" id="A0A7U0N6M9"/>
<dbReference type="EMBL" id="CP068391">
    <property type="protein sequence ID" value="QQX53319.1"/>
    <property type="molecule type" value="Genomic_DNA"/>
</dbReference>
<dbReference type="RefSeq" id="WP_207977183.1">
    <property type="nucleotide sequence ID" value="NZ_CP068391.1"/>
</dbReference>
<gene>
    <name evidence="1" type="ORF">JKX24_24735</name>
</gene>